<dbReference type="EMBL" id="BAAAQX010000012">
    <property type="protein sequence ID" value="GAA2209482.1"/>
    <property type="molecule type" value="Genomic_DNA"/>
</dbReference>
<comment type="caution">
    <text evidence="2">The sequence shown here is derived from an EMBL/GenBank/DDBJ whole genome shotgun (WGS) entry which is preliminary data.</text>
</comment>
<accession>A0ABN3CJ44</accession>
<name>A0ABN3CJ44_9ACTN</name>
<keyword evidence="3" id="KW-1185">Reference proteome</keyword>
<sequence length="261" mass="27855">MSAAQRGERTLARRYWDALIDSRPYELGDLRVRCDLSLWQRYWIALLGLPPPPAPEPLLAAEPAAPDRPAAAEPSAPERRRPPAAEPARARWTSSLGRVLLPVAMTGTLVTAGVLAFRPLTTQDPIAGGSATTPPAATLTATPAGTPLYDDVASLPVPTAKNAMDLWKLTPDGPAPAEAGDADLVLARDGIHVDQNRTLAVTSREQCRRSPPVEGVTVGERRARPHQRLCILTHASDLAYVIFADPNAGRVNVAITLWAAG</sequence>
<protein>
    <submittedName>
        <fullName evidence="2">Uncharacterized protein</fullName>
    </submittedName>
</protein>
<gene>
    <name evidence="2" type="ORF">GCM10009850_049400</name>
</gene>
<feature type="compositionally biased region" description="Low complexity" evidence="1">
    <location>
        <begin position="57"/>
        <end position="75"/>
    </location>
</feature>
<proteinExistence type="predicted"/>
<organism evidence="2 3">
    <name type="scientific">Nonomuraea monospora</name>
    <dbReference type="NCBI Taxonomy" id="568818"/>
    <lineage>
        <taxon>Bacteria</taxon>
        <taxon>Bacillati</taxon>
        <taxon>Actinomycetota</taxon>
        <taxon>Actinomycetes</taxon>
        <taxon>Streptosporangiales</taxon>
        <taxon>Streptosporangiaceae</taxon>
        <taxon>Nonomuraea</taxon>
    </lineage>
</organism>
<feature type="region of interest" description="Disordered" evidence="1">
    <location>
        <begin position="57"/>
        <end position="90"/>
    </location>
</feature>
<evidence type="ECO:0000313" key="2">
    <source>
        <dbReference type="EMBL" id="GAA2209482.1"/>
    </source>
</evidence>
<reference evidence="2 3" key="1">
    <citation type="journal article" date="2019" name="Int. J. Syst. Evol. Microbiol.">
        <title>The Global Catalogue of Microorganisms (GCM) 10K type strain sequencing project: providing services to taxonomists for standard genome sequencing and annotation.</title>
        <authorList>
            <consortium name="The Broad Institute Genomics Platform"/>
            <consortium name="The Broad Institute Genome Sequencing Center for Infectious Disease"/>
            <person name="Wu L."/>
            <person name="Ma J."/>
        </authorList>
    </citation>
    <scope>NUCLEOTIDE SEQUENCE [LARGE SCALE GENOMIC DNA]</scope>
    <source>
        <strain evidence="2 3">JCM 16114</strain>
    </source>
</reference>
<evidence type="ECO:0000256" key="1">
    <source>
        <dbReference type="SAM" id="MobiDB-lite"/>
    </source>
</evidence>
<dbReference type="Proteomes" id="UP001499843">
    <property type="component" value="Unassembled WGS sequence"/>
</dbReference>
<evidence type="ECO:0000313" key="3">
    <source>
        <dbReference type="Proteomes" id="UP001499843"/>
    </source>
</evidence>